<evidence type="ECO:0000256" key="1">
    <source>
        <dbReference type="SAM" id="MobiDB-lite"/>
    </source>
</evidence>
<dbReference type="Proteomes" id="UP000027002">
    <property type="component" value="Chromosome 4"/>
</dbReference>
<evidence type="ECO:0000313" key="3">
    <source>
        <dbReference type="Proteomes" id="UP000027002"/>
    </source>
</evidence>
<evidence type="ECO:0008006" key="4">
    <source>
        <dbReference type="Google" id="ProtNLM"/>
    </source>
</evidence>
<dbReference type="EMBL" id="CP072756">
    <property type="protein sequence ID" value="QUC21753.1"/>
    <property type="molecule type" value="Genomic_DNA"/>
</dbReference>
<evidence type="ECO:0000313" key="2">
    <source>
        <dbReference type="EMBL" id="QUC21753.1"/>
    </source>
</evidence>
<organism evidence="2 3">
    <name type="scientific">Ustilaginoidea virens</name>
    <name type="common">Rice false smut fungus</name>
    <name type="synonym">Villosiclava virens</name>
    <dbReference type="NCBI Taxonomy" id="1159556"/>
    <lineage>
        <taxon>Eukaryota</taxon>
        <taxon>Fungi</taxon>
        <taxon>Dikarya</taxon>
        <taxon>Ascomycota</taxon>
        <taxon>Pezizomycotina</taxon>
        <taxon>Sordariomycetes</taxon>
        <taxon>Hypocreomycetidae</taxon>
        <taxon>Hypocreales</taxon>
        <taxon>Clavicipitaceae</taxon>
        <taxon>Ustilaginoidea</taxon>
    </lineage>
</organism>
<reference evidence="2" key="1">
    <citation type="submission" date="2020-03" db="EMBL/GenBank/DDBJ databases">
        <title>A mixture of massive structural variations and highly conserved coding sequences in Ustilaginoidea virens genome.</title>
        <authorList>
            <person name="Zhang K."/>
            <person name="Zhao Z."/>
            <person name="Zhang Z."/>
            <person name="Li Y."/>
            <person name="Hsiang T."/>
            <person name="Sun W."/>
        </authorList>
    </citation>
    <scope>NUCLEOTIDE SEQUENCE</scope>
    <source>
        <strain evidence="2">UV-8b</strain>
    </source>
</reference>
<dbReference type="CDD" id="cd14688">
    <property type="entry name" value="bZIP_YAP"/>
    <property type="match status" value="1"/>
</dbReference>
<protein>
    <recommendedName>
        <fullName evidence="4">BZIP domain-containing protein</fullName>
    </recommendedName>
</protein>
<feature type="compositionally biased region" description="Low complexity" evidence="1">
    <location>
        <begin position="9"/>
        <end position="28"/>
    </location>
</feature>
<dbReference type="AlphaFoldDB" id="A0A8E5MIN8"/>
<dbReference type="RefSeq" id="XP_042999426.1">
    <property type="nucleotide sequence ID" value="XM_043143493.1"/>
</dbReference>
<dbReference type="KEGG" id="uvi:66066773"/>
<dbReference type="OrthoDB" id="3535998at2759"/>
<accession>A0A8E5MIN8</accession>
<dbReference type="GeneID" id="66066773"/>
<name>A0A8E5MIN8_USTVR</name>
<proteinExistence type="predicted"/>
<keyword evidence="3" id="KW-1185">Reference proteome</keyword>
<feature type="region of interest" description="Disordered" evidence="1">
    <location>
        <begin position="1"/>
        <end position="45"/>
    </location>
</feature>
<dbReference type="PANTHER" id="PTHR37012">
    <property type="entry name" value="B-ZIP TRANSCRIPTION FACTOR (EUROFUNG)-RELATED"/>
    <property type="match status" value="1"/>
</dbReference>
<sequence>MDSCANHNKPCSSSPTFKPSTPSKLSKSQAQIARKRAKDRESQRAARAKTKLHIQALENELALLRSRSDDRAVRRLLDHNAFLQVEIARIRATAGVGGASAAACFPREQGAVPVPVPVPTPAPAHGYCLDKAGYRGDVSVFDVAGDGAADHGWGDGGKVMAPSGLGLPVLGPECQAGGPDLHIGWTDVWADGHVFGAGLPPEYCYYGDTRMSIALQPELM</sequence>
<gene>
    <name evidence="2" type="ORF">UV8b_05996</name>
</gene>
<dbReference type="PANTHER" id="PTHR37012:SF2">
    <property type="entry name" value="BZIP DOMAIN-CONTAINING PROTEIN-RELATED"/>
    <property type="match status" value="1"/>
</dbReference>